<dbReference type="KEGG" id="sroi:IAG44_34895"/>
<gene>
    <name evidence="5" type="ORF">IAG44_34895</name>
</gene>
<sequence length="291" mass="30953">MTHPDDLHGGRAPAATAPHPLDNAVWAALTGPHAHLADRAGLRALGEPARAARYPADVYAFAALDDPADPAAWVDLHRLVGPATAVRLKPVDAVPDGWEVIREGLGVQLVDTSLRTEPDPEAVRLGPDDVPEILDLVARTRPGPYLKRTILLGTYLGIRHRGRLIALAGERLRPPGWTEISAVCTDPAHRGRGLATRLVRAVAAGIHARGDTPFLHAAAGNTGAIRLYESIGFTLRRTSRIVEVRSPAGPATGRAAEFVEPAEFGESAESISHRSSKNVVESGTRPRTGPL</sequence>
<dbReference type="EMBL" id="CP060828">
    <property type="protein sequence ID" value="QNP74135.1"/>
    <property type="molecule type" value="Genomic_DNA"/>
</dbReference>
<dbReference type="InterPro" id="IPR050680">
    <property type="entry name" value="YpeA/RimI_acetyltransf"/>
</dbReference>
<evidence type="ECO:0000313" key="5">
    <source>
        <dbReference type="EMBL" id="QNP74135.1"/>
    </source>
</evidence>
<dbReference type="Pfam" id="PF08445">
    <property type="entry name" value="FR47"/>
    <property type="match status" value="1"/>
</dbReference>
<dbReference type="PANTHER" id="PTHR43420">
    <property type="entry name" value="ACETYLTRANSFERASE"/>
    <property type="match status" value="1"/>
</dbReference>
<dbReference type="Gene3D" id="3.40.630.30">
    <property type="match status" value="1"/>
</dbReference>
<dbReference type="Proteomes" id="UP000516052">
    <property type="component" value="Chromosome"/>
</dbReference>
<accession>A0A7H0IMW9</accession>
<dbReference type="SUPFAM" id="SSF55729">
    <property type="entry name" value="Acyl-CoA N-acyltransferases (Nat)"/>
    <property type="match status" value="1"/>
</dbReference>
<dbReference type="PROSITE" id="PS51186">
    <property type="entry name" value="GNAT"/>
    <property type="match status" value="1"/>
</dbReference>
<dbReference type="PANTHER" id="PTHR43420:SF3">
    <property type="entry name" value="N-ACETYLTRANSFERASE DOMAIN-CONTAINING PROTEIN"/>
    <property type="match status" value="1"/>
</dbReference>
<proteinExistence type="predicted"/>
<dbReference type="InterPro" id="IPR000182">
    <property type="entry name" value="GNAT_dom"/>
</dbReference>
<dbReference type="AlphaFoldDB" id="A0A7H0IMW9"/>
<dbReference type="InterPro" id="IPR016181">
    <property type="entry name" value="Acyl_CoA_acyltransferase"/>
</dbReference>
<keyword evidence="2" id="KW-0012">Acyltransferase</keyword>
<dbReference type="GO" id="GO:0016747">
    <property type="term" value="F:acyltransferase activity, transferring groups other than amino-acyl groups"/>
    <property type="evidence" value="ECO:0007669"/>
    <property type="project" value="InterPro"/>
</dbReference>
<organism evidence="5 6">
    <name type="scientific">Streptomyces roseirectus</name>
    <dbReference type="NCBI Taxonomy" id="2768066"/>
    <lineage>
        <taxon>Bacteria</taxon>
        <taxon>Bacillati</taxon>
        <taxon>Actinomycetota</taxon>
        <taxon>Actinomycetes</taxon>
        <taxon>Kitasatosporales</taxon>
        <taxon>Streptomycetaceae</taxon>
        <taxon>Streptomyces</taxon>
    </lineage>
</organism>
<evidence type="ECO:0000256" key="2">
    <source>
        <dbReference type="ARBA" id="ARBA00023315"/>
    </source>
</evidence>
<evidence type="ECO:0000256" key="1">
    <source>
        <dbReference type="ARBA" id="ARBA00022679"/>
    </source>
</evidence>
<reference evidence="5 6" key="1">
    <citation type="submission" date="2020-08" db="EMBL/GenBank/DDBJ databases">
        <title>A novel species.</title>
        <authorList>
            <person name="Gao J."/>
        </authorList>
    </citation>
    <scope>NUCLEOTIDE SEQUENCE [LARGE SCALE GENOMIC DNA]</scope>
    <source>
        <strain evidence="5 6">CRXT-G-22</strain>
    </source>
</reference>
<keyword evidence="6" id="KW-1185">Reference proteome</keyword>
<feature type="domain" description="N-acetyltransferase" evidence="4">
    <location>
        <begin position="120"/>
        <end position="263"/>
    </location>
</feature>
<protein>
    <submittedName>
        <fullName evidence="5">GNAT family N-acetyltransferase</fullName>
    </submittedName>
</protein>
<keyword evidence="1 5" id="KW-0808">Transferase</keyword>
<dbReference type="InterPro" id="IPR013653">
    <property type="entry name" value="GCN5-like_dom"/>
</dbReference>
<evidence type="ECO:0000256" key="3">
    <source>
        <dbReference type="SAM" id="MobiDB-lite"/>
    </source>
</evidence>
<name>A0A7H0IMW9_9ACTN</name>
<dbReference type="CDD" id="cd04301">
    <property type="entry name" value="NAT_SF"/>
    <property type="match status" value="1"/>
</dbReference>
<dbReference type="RefSeq" id="WP_187751061.1">
    <property type="nucleotide sequence ID" value="NZ_CP060828.1"/>
</dbReference>
<evidence type="ECO:0000313" key="6">
    <source>
        <dbReference type="Proteomes" id="UP000516052"/>
    </source>
</evidence>
<feature type="region of interest" description="Disordered" evidence="3">
    <location>
        <begin position="264"/>
        <end position="291"/>
    </location>
</feature>
<evidence type="ECO:0000259" key="4">
    <source>
        <dbReference type="PROSITE" id="PS51186"/>
    </source>
</evidence>